<reference evidence="12" key="1">
    <citation type="journal article" date="2019" name="Int. J. Syst. Evol. Microbiol.">
        <title>The Global Catalogue of Microorganisms (GCM) 10K type strain sequencing project: providing services to taxonomists for standard genome sequencing and annotation.</title>
        <authorList>
            <consortium name="The Broad Institute Genomics Platform"/>
            <consortium name="The Broad Institute Genome Sequencing Center for Infectious Disease"/>
            <person name="Wu L."/>
            <person name="Ma J."/>
        </authorList>
    </citation>
    <scope>NUCLEOTIDE SEQUENCE [LARGE SCALE GENOMIC DNA]</scope>
    <source>
        <strain evidence="12">JCM 17843</strain>
    </source>
</reference>
<dbReference type="InterPro" id="IPR050547">
    <property type="entry name" value="DEAD_box_RNA_helicases"/>
</dbReference>
<accession>A0ABQ2LFG4</accession>
<dbReference type="InterPro" id="IPR038257">
    <property type="entry name" value="CRISPR-assoc_Cas3_HD_sf"/>
</dbReference>
<evidence type="ECO:0000256" key="5">
    <source>
        <dbReference type="ARBA" id="ARBA00022741"/>
    </source>
</evidence>
<keyword evidence="12" id="KW-1185">Reference proteome</keyword>
<evidence type="ECO:0000256" key="4">
    <source>
        <dbReference type="ARBA" id="ARBA00022723"/>
    </source>
</evidence>
<sequence>MEQDQVLCFWGKAQPKDHAGSSWHPLAYHSLDVGAVATILLERRPRMKAVLARGLAIDELHVPKLVGYLVALHDLGKFSRPFQALSPDHWPPFLGELKDASASPRHDAAGYLLIDRLLGPLFGSCLSRKQERAAEALLGAVVAHHGAPVGSSQSADLLKTYGLGADAAKAFVGMAADAIGLSLPLTCGLDAISAKRVSWTLAGLAVLSDWIGSNQRWFPYTPPTMSLGDYWRLSLEKAEAAVREAGVLPAITASAQDFGELFPGLQARPAQKWAETIDPGGGPILAVIEDSTGSGKTEAALMLAHRLMAQGQAEGIFLALPTMATADGMFDRVAEGYRRLFAEEGQPPALTLAHSRAGVRDGFRALGLSSGAAKDETYGDEEETASAVCTAWLADDRRKAFLADIGVGTVDQALLAILPARYQALRLLGLAGKVLILDEVHAYDAYMQQEIQTLLEFHASMGGHAILLSATLPQTVRKRLLAGFATDAGAPENLPDNLPYPAAFLASADGLHIHGLPKPALGAERKLDLARLDTEAAALETVIEAAGRGDAVCWIRNTVDDAISAWNQLRDQGFSSILFHARFALVDRLRIQETVMKRFGPRGGAADRAGQILIATQVVEQSLDLDFDTMISDLAPIDLLVQRAGRLWRHMRPGREGVPCLHILSPPPPDNPDAKWLKAHMPGTAAVYRSSARLWLTARSLFGESDRTQLLLPNDLPVLIETVYPDDRQCGVPAGLEDAELHEEGREGAERTLAKMSVLDIGKGYSRTDTPWESDTQARTRLGEPTTTLRLAREDGGLLVPWAYGGAAGNAVPFEQLRALWALSEISVRASRVGGPCEDHQETDQVAAAKQFWPRWARRSIQLVIMREGEGKDGGTWNAVVTSEMGDQRLAYDPLKGLWFVDAENG</sequence>
<dbReference type="InterPro" id="IPR006483">
    <property type="entry name" value="CRISPR-assoc_Cas3_HD"/>
</dbReference>
<dbReference type="Pfam" id="PF22590">
    <property type="entry name" value="Cas3-like_C_2"/>
    <property type="match status" value="1"/>
</dbReference>
<dbReference type="CDD" id="cd09641">
    <property type="entry name" value="Cas3''_I"/>
    <property type="match status" value="1"/>
</dbReference>
<dbReference type="InterPro" id="IPR006474">
    <property type="entry name" value="Helicase_Cas3_CRISPR-ass_core"/>
</dbReference>
<keyword evidence="6" id="KW-0378">Hydrolase</keyword>
<keyword evidence="9" id="KW-0051">Antiviral defense</keyword>
<dbReference type="NCBIfam" id="TIGR01587">
    <property type="entry name" value="cas3_core"/>
    <property type="match status" value="1"/>
</dbReference>
<keyword evidence="3" id="KW-0540">Nuclease</keyword>
<evidence type="ECO:0000313" key="12">
    <source>
        <dbReference type="Proteomes" id="UP000602381"/>
    </source>
</evidence>
<keyword evidence="8" id="KW-0067">ATP-binding</keyword>
<dbReference type="NCBIfam" id="TIGR01596">
    <property type="entry name" value="cas3_HD"/>
    <property type="match status" value="1"/>
</dbReference>
<dbReference type="InterPro" id="IPR001650">
    <property type="entry name" value="Helicase_C-like"/>
</dbReference>
<dbReference type="SMART" id="SM00490">
    <property type="entry name" value="HELICc"/>
    <property type="match status" value="1"/>
</dbReference>
<dbReference type="Proteomes" id="UP000602381">
    <property type="component" value="Unassembled WGS sequence"/>
</dbReference>
<evidence type="ECO:0000256" key="1">
    <source>
        <dbReference type="ARBA" id="ARBA00006847"/>
    </source>
</evidence>
<evidence type="ECO:0000256" key="7">
    <source>
        <dbReference type="ARBA" id="ARBA00022806"/>
    </source>
</evidence>
<comment type="similarity">
    <text evidence="1">In the N-terminal section; belongs to the CRISPR-associated nuclease Cas3-HD family.</text>
</comment>
<comment type="similarity">
    <text evidence="2">In the central section; belongs to the CRISPR-associated helicase Cas3 family.</text>
</comment>
<dbReference type="SUPFAM" id="SSF52540">
    <property type="entry name" value="P-loop containing nucleoside triphosphate hydrolases"/>
    <property type="match status" value="1"/>
</dbReference>
<comment type="caution">
    <text evidence="11">The sequence shown here is derived from an EMBL/GenBank/DDBJ whole genome shotgun (WGS) entry which is preliminary data.</text>
</comment>
<protein>
    <submittedName>
        <fullName evidence="11">CRISPR-associated helicase/endonuclease Cas3</fullName>
    </submittedName>
</protein>
<dbReference type="EMBL" id="BMOV01000009">
    <property type="protein sequence ID" value="GGO15388.1"/>
    <property type="molecule type" value="Genomic_DNA"/>
</dbReference>
<evidence type="ECO:0000313" key="11">
    <source>
        <dbReference type="EMBL" id="GGO15388.1"/>
    </source>
</evidence>
<keyword evidence="5" id="KW-0547">Nucleotide-binding</keyword>
<name>A0ABQ2LFG4_9PROT</name>
<dbReference type="Gene3D" id="3.40.50.300">
    <property type="entry name" value="P-loop containing nucleotide triphosphate hydrolases"/>
    <property type="match status" value="2"/>
</dbReference>
<keyword evidence="7" id="KW-0347">Helicase</keyword>
<dbReference type="InterPro" id="IPR054712">
    <property type="entry name" value="Cas3-like_dom"/>
</dbReference>
<evidence type="ECO:0000256" key="6">
    <source>
        <dbReference type="ARBA" id="ARBA00022801"/>
    </source>
</evidence>
<gene>
    <name evidence="11" type="ORF">GCM10007972_23440</name>
</gene>
<evidence type="ECO:0000256" key="9">
    <source>
        <dbReference type="ARBA" id="ARBA00023118"/>
    </source>
</evidence>
<dbReference type="RefSeq" id="WP_188873982.1">
    <property type="nucleotide sequence ID" value="NZ_BMOV01000009.1"/>
</dbReference>
<dbReference type="Gene3D" id="1.10.3210.30">
    <property type="match status" value="1"/>
</dbReference>
<dbReference type="InterPro" id="IPR027417">
    <property type="entry name" value="P-loop_NTPase"/>
</dbReference>
<dbReference type="SMART" id="SM00487">
    <property type="entry name" value="DEXDc"/>
    <property type="match status" value="1"/>
</dbReference>
<dbReference type="InterPro" id="IPR014001">
    <property type="entry name" value="Helicase_ATP-bd"/>
</dbReference>
<dbReference type="PANTHER" id="PTHR47963:SF9">
    <property type="entry name" value="CRISPR-ASSOCIATED ENDONUCLEASE_HELICASE CAS3"/>
    <property type="match status" value="1"/>
</dbReference>
<evidence type="ECO:0000256" key="2">
    <source>
        <dbReference type="ARBA" id="ARBA00009046"/>
    </source>
</evidence>
<evidence type="ECO:0000259" key="10">
    <source>
        <dbReference type="PROSITE" id="PS51643"/>
    </source>
</evidence>
<keyword evidence="4" id="KW-0479">Metal-binding</keyword>
<evidence type="ECO:0000256" key="3">
    <source>
        <dbReference type="ARBA" id="ARBA00022722"/>
    </source>
</evidence>
<dbReference type="PANTHER" id="PTHR47963">
    <property type="entry name" value="DEAD-BOX ATP-DEPENDENT RNA HELICASE 47, MITOCHONDRIAL"/>
    <property type="match status" value="1"/>
</dbReference>
<proteinExistence type="inferred from homology"/>
<organism evidence="11 12">
    <name type="scientific">Iodidimonas muriae</name>
    <dbReference type="NCBI Taxonomy" id="261467"/>
    <lineage>
        <taxon>Bacteria</taxon>
        <taxon>Pseudomonadati</taxon>
        <taxon>Pseudomonadota</taxon>
        <taxon>Alphaproteobacteria</taxon>
        <taxon>Iodidimonadales</taxon>
        <taxon>Iodidimonadaceae</taxon>
        <taxon>Iodidimonas</taxon>
    </lineage>
</organism>
<feature type="domain" description="HD Cas3-type" evidence="10">
    <location>
        <begin position="19"/>
        <end position="211"/>
    </location>
</feature>
<dbReference type="PROSITE" id="PS51643">
    <property type="entry name" value="HD_CAS3"/>
    <property type="match status" value="1"/>
</dbReference>
<dbReference type="Pfam" id="PF18019">
    <property type="entry name" value="Cas3_HD"/>
    <property type="match status" value="1"/>
</dbReference>
<evidence type="ECO:0000256" key="8">
    <source>
        <dbReference type="ARBA" id="ARBA00022840"/>
    </source>
</evidence>